<dbReference type="AlphaFoldDB" id="A0A8H8CNJ7"/>
<keyword evidence="2 3" id="KW-0378">Hydrolase</keyword>
<name>A0A8H8CNJ7_PSICU</name>
<feature type="domain" description="Carboxylesterase type B" evidence="4">
    <location>
        <begin position="24"/>
        <end position="509"/>
    </location>
</feature>
<evidence type="ECO:0000256" key="3">
    <source>
        <dbReference type="RuleBase" id="RU361235"/>
    </source>
</evidence>
<dbReference type="SUPFAM" id="SSF53474">
    <property type="entry name" value="alpha/beta-Hydrolases"/>
    <property type="match status" value="1"/>
</dbReference>
<comment type="similarity">
    <text evidence="1 3">Belongs to the type-B carboxylesterase/lipase family.</text>
</comment>
<dbReference type="InterPro" id="IPR002018">
    <property type="entry name" value="CarbesteraseB"/>
</dbReference>
<dbReference type="InterPro" id="IPR019819">
    <property type="entry name" value="Carboxylesterase_B_CS"/>
</dbReference>
<dbReference type="Pfam" id="PF00135">
    <property type="entry name" value="COesterase"/>
    <property type="match status" value="1"/>
</dbReference>
<evidence type="ECO:0000259" key="4">
    <source>
        <dbReference type="Pfam" id="PF00135"/>
    </source>
</evidence>
<feature type="signal peptide" evidence="3">
    <location>
        <begin position="1"/>
        <end position="21"/>
    </location>
</feature>
<protein>
    <recommendedName>
        <fullName evidence="3">Carboxylic ester hydrolase</fullName>
        <ecNumber evidence="3">3.1.1.-</ecNumber>
    </recommendedName>
</protein>
<dbReference type="PANTHER" id="PTHR11559">
    <property type="entry name" value="CARBOXYLESTERASE"/>
    <property type="match status" value="1"/>
</dbReference>
<dbReference type="Gene3D" id="3.40.50.1820">
    <property type="entry name" value="alpha/beta hydrolase"/>
    <property type="match status" value="1"/>
</dbReference>
<dbReference type="InterPro" id="IPR029058">
    <property type="entry name" value="AB_hydrolase_fold"/>
</dbReference>
<evidence type="ECO:0000256" key="1">
    <source>
        <dbReference type="ARBA" id="ARBA00005964"/>
    </source>
</evidence>
<keyword evidence="3" id="KW-0732">Signal</keyword>
<comment type="caution">
    <text evidence="5">The sequence shown here is derived from an EMBL/GenBank/DDBJ whole genome shotgun (WGS) entry which is preliminary data.</text>
</comment>
<sequence>MVISTLTSLILIFSLAEKGIAVAPTVQLDNGVFTGTLSGSTHRFLGIPFAKPPVGDLRYRLPQTIPPYAGTYDATNYGPNCIQPAANIPNVTVIAGNDAQNIVNALFGALSQPESEDCLTLNVIRPSTATPSSNLPVLLWIYGGAFQSGSTSVTDGGSVVERSIALGTPVIYISINYRLNGFGFLGGSEVKAAGVGNLGFHDQREAMRWVQTYITQFGGDPTKVTLWGQSAGAISISLQMLVNGGNPSGLFRGAFIQSGGPIPLNDVAASQGSYDALIAATGCSNASDTLACLRTIPLATLKTAINSAGPSSTVVNTFGPGIDGTLITDNPQILVQQGAIANIPFVTGNCDDEGTIFALPVASTVITDANFKAYVKSSYPFLTDAQVDQIATFYTSDITQGSPFNTGILNAITPEYKRLAALSGDAILQAPRRWMLQNTASTNHNIWVYLSKRFKLLPVVGSMHSSDLLNSYGGGEMQNQVIRFANTLNPNGQGLLDFQWPRYDLQSRQMLTYLDGIVPLTISHDTYRQDAMNFLTSLTA</sequence>
<accession>A0A8H8CNJ7</accession>
<dbReference type="PROSITE" id="PS00941">
    <property type="entry name" value="CARBOXYLESTERASE_B_2"/>
    <property type="match status" value="1"/>
</dbReference>
<gene>
    <name evidence="5" type="ORF">JR316_004070</name>
</gene>
<organism evidence="5">
    <name type="scientific">Psilocybe cubensis</name>
    <name type="common">Psychedelic mushroom</name>
    <name type="synonym">Stropharia cubensis</name>
    <dbReference type="NCBI Taxonomy" id="181762"/>
    <lineage>
        <taxon>Eukaryota</taxon>
        <taxon>Fungi</taxon>
        <taxon>Dikarya</taxon>
        <taxon>Basidiomycota</taxon>
        <taxon>Agaricomycotina</taxon>
        <taxon>Agaricomycetes</taxon>
        <taxon>Agaricomycetidae</taxon>
        <taxon>Agaricales</taxon>
        <taxon>Agaricineae</taxon>
        <taxon>Strophariaceae</taxon>
        <taxon>Psilocybe</taxon>
    </lineage>
</organism>
<proteinExistence type="inferred from homology"/>
<evidence type="ECO:0000256" key="2">
    <source>
        <dbReference type="ARBA" id="ARBA00022801"/>
    </source>
</evidence>
<dbReference type="OrthoDB" id="408631at2759"/>
<dbReference type="InterPro" id="IPR019826">
    <property type="entry name" value="Carboxylesterase_B_AS"/>
</dbReference>
<dbReference type="EC" id="3.1.1.-" evidence="3"/>
<dbReference type="GO" id="GO:0016787">
    <property type="term" value="F:hydrolase activity"/>
    <property type="evidence" value="ECO:0007669"/>
    <property type="project" value="UniProtKB-KW"/>
</dbReference>
<dbReference type="EMBL" id="JAFIQS010000003">
    <property type="protein sequence ID" value="KAG5171981.1"/>
    <property type="molecule type" value="Genomic_DNA"/>
</dbReference>
<dbReference type="PROSITE" id="PS00122">
    <property type="entry name" value="CARBOXYLESTERASE_B_1"/>
    <property type="match status" value="1"/>
</dbReference>
<feature type="chain" id="PRO_5034906441" description="Carboxylic ester hydrolase" evidence="3">
    <location>
        <begin position="22"/>
        <end position="540"/>
    </location>
</feature>
<reference evidence="5" key="1">
    <citation type="submission" date="2021-02" db="EMBL/GenBank/DDBJ databases">
        <title>Psilocybe cubensis genome.</title>
        <authorList>
            <person name="Mckernan K.J."/>
            <person name="Crawford S."/>
            <person name="Trippe A."/>
            <person name="Kane L.T."/>
            <person name="Mclaughlin S."/>
        </authorList>
    </citation>
    <scope>NUCLEOTIDE SEQUENCE [LARGE SCALE GENOMIC DNA]</scope>
    <source>
        <strain evidence="5">MGC-MH-2018</strain>
    </source>
</reference>
<evidence type="ECO:0000313" key="5">
    <source>
        <dbReference type="EMBL" id="KAG5171981.1"/>
    </source>
</evidence>
<dbReference type="InterPro" id="IPR050309">
    <property type="entry name" value="Type-B_Carboxylest/Lipase"/>
</dbReference>